<gene>
    <name evidence="2" type="ORF">PTSG_12943</name>
</gene>
<keyword evidence="1" id="KW-0732">Signal</keyword>
<dbReference type="KEGG" id="sre:PTSG_12943"/>
<keyword evidence="3" id="KW-1185">Reference proteome</keyword>
<proteinExistence type="predicted"/>
<evidence type="ECO:0008006" key="4">
    <source>
        <dbReference type="Google" id="ProtNLM"/>
    </source>
</evidence>
<dbReference type="EMBL" id="GL832984">
    <property type="protein sequence ID" value="EGD79138.1"/>
    <property type="molecule type" value="Genomic_DNA"/>
</dbReference>
<accession>F2UND3</accession>
<protein>
    <recommendedName>
        <fullName evidence="4">Sulfotransferase domain-containing protein</fullName>
    </recommendedName>
</protein>
<name>F2UND3_SALR5</name>
<dbReference type="InParanoid" id="F2UND3"/>
<dbReference type="GeneID" id="16069767"/>
<dbReference type="AlphaFoldDB" id="F2UND3"/>
<dbReference type="RefSeq" id="XP_004989223.1">
    <property type="nucleotide sequence ID" value="XM_004989166.1"/>
</dbReference>
<evidence type="ECO:0000256" key="1">
    <source>
        <dbReference type="SAM" id="SignalP"/>
    </source>
</evidence>
<reference evidence="2" key="1">
    <citation type="submission" date="2009-08" db="EMBL/GenBank/DDBJ databases">
        <title>Annotation of Salpingoeca rosetta.</title>
        <authorList>
            <consortium name="The Broad Institute Genome Sequencing Platform"/>
            <person name="Russ C."/>
            <person name="Cuomo C."/>
            <person name="Burger G."/>
            <person name="Gray M.W."/>
            <person name="Holland P.W.H."/>
            <person name="King N."/>
            <person name="Lang F.B.F."/>
            <person name="Roger A.J."/>
            <person name="Ruiz-Trillo I."/>
            <person name="Young S.K."/>
            <person name="Zeng Q."/>
            <person name="Gargeya S."/>
            <person name="Alvarado L."/>
            <person name="Berlin A."/>
            <person name="Chapman S.B."/>
            <person name="Chen Z."/>
            <person name="Freedman E."/>
            <person name="Gellesch M."/>
            <person name="Goldberg J."/>
            <person name="Griggs A."/>
            <person name="Gujja S."/>
            <person name="Heilman E."/>
            <person name="Heiman D."/>
            <person name="Howarth C."/>
            <person name="Mehta T."/>
            <person name="Neiman D."/>
            <person name="Pearson M."/>
            <person name="Roberts A."/>
            <person name="Saif S."/>
            <person name="Shea T."/>
            <person name="Shenoy N."/>
            <person name="Sisk P."/>
            <person name="Stolte C."/>
            <person name="Sykes S."/>
            <person name="White J."/>
            <person name="Yandava C."/>
            <person name="Haas B."/>
            <person name="Nusbaum C."/>
            <person name="Birren B."/>
        </authorList>
    </citation>
    <scope>NUCLEOTIDE SEQUENCE [LARGE SCALE GENOMIC DNA]</scope>
    <source>
        <strain evidence="2">ATCC 50818</strain>
    </source>
</reference>
<sequence length="324" mass="36219">MKREINSNSWASVVLVAAVAVAVGAAGTLGNDMPCQPSGTGSGREYTSDRHPRVLSKIGLDAEDAAEAFHVSDVQALEKNIRSCIQESAEHTSAPSSFRADQRPVHFFVISYGGSGSKTFWHFLRKYGKSYHIHDPHPVEELHMPAPTHTDTAMSVSKHKIPTADLHLFRVIVQVRDPCEAACSHLHLGLNKNHCRNMLNSKSHCLNGPQSYEEYVQRGEDHIGFDRFYQAWMDPEKAKQRNYNIVILNFHKMWDHKEEVIRALGLPPSAINDFPTSSAASEEERAKVKASCPHDGLYKIYKNVTDDIYFRLPAVSYLGPGPFP</sequence>
<dbReference type="OrthoDB" id="189701at2759"/>
<feature type="signal peptide" evidence="1">
    <location>
        <begin position="1"/>
        <end position="26"/>
    </location>
</feature>
<dbReference type="Proteomes" id="UP000007799">
    <property type="component" value="Unassembled WGS sequence"/>
</dbReference>
<dbReference type="Gene3D" id="3.40.50.300">
    <property type="entry name" value="P-loop containing nucleotide triphosphate hydrolases"/>
    <property type="match status" value="1"/>
</dbReference>
<evidence type="ECO:0000313" key="2">
    <source>
        <dbReference type="EMBL" id="EGD79138.1"/>
    </source>
</evidence>
<organism evidence="3">
    <name type="scientific">Salpingoeca rosetta (strain ATCC 50818 / BSB-021)</name>
    <dbReference type="NCBI Taxonomy" id="946362"/>
    <lineage>
        <taxon>Eukaryota</taxon>
        <taxon>Choanoflagellata</taxon>
        <taxon>Craspedida</taxon>
        <taxon>Salpingoecidae</taxon>
        <taxon>Salpingoeca</taxon>
    </lineage>
</organism>
<dbReference type="eggNOG" id="ENOG502STKD">
    <property type="taxonomic scope" value="Eukaryota"/>
</dbReference>
<dbReference type="SUPFAM" id="SSF52540">
    <property type="entry name" value="P-loop containing nucleoside triphosphate hydrolases"/>
    <property type="match status" value="1"/>
</dbReference>
<evidence type="ECO:0000313" key="3">
    <source>
        <dbReference type="Proteomes" id="UP000007799"/>
    </source>
</evidence>
<dbReference type="InterPro" id="IPR027417">
    <property type="entry name" value="P-loop_NTPase"/>
</dbReference>
<feature type="chain" id="PRO_5003291267" description="Sulfotransferase domain-containing protein" evidence="1">
    <location>
        <begin position="27"/>
        <end position="324"/>
    </location>
</feature>